<gene>
    <name evidence="1" type="ORF">BFJ63_vAg14899</name>
</gene>
<dbReference type="EMBL" id="MQTW01000197">
    <property type="protein sequence ID" value="RYC82191.1"/>
    <property type="molecule type" value="Genomic_DNA"/>
</dbReference>
<sequence>MLKLGHQIVEPLSEIHGALTYTRPLDRGFQAAIGDRLISSHPGRHGNRKVCCVIRCDEALKISQALLGDFCFGLQTKQSVLGVFEFAFQTIDFFGSLSGSFLRMTEEIRIGS</sequence>
<dbReference type="Proteomes" id="UP000290540">
    <property type="component" value="Unassembled WGS sequence"/>
</dbReference>
<reference evidence="1 2" key="1">
    <citation type="submission" date="2016-12" db="EMBL/GenBank/DDBJ databases">
        <title>Draft genome sequence of Fusarium oxysporum causing rot on Narcissus.</title>
        <authorList>
            <person name="Armitage A.D."/>
            <person name="Taylor A."/>
            <person name="Clarkson J.P."/>
            <person name="Harrison R.J."/>
            <person name="Jackson A.C."/>
        </authorList>
    </citation>
    <scope>NUCLEOTIDE SEQUENCE [LARGE SCALE GENOMIC DNA]</scope>
    <source>
        <strain evidence="1 2">N139</strain>
    </source>
</reference>
<protein>
    <submittedName>
        <fullName evidence="1">Uncharacterized protein</fullName>
    </submittedName>
</protein>
<comment type="caution">
    <text evidence="1">The sequence shown here is derived from an EMBL/GenBank/DDBJ whole genome shotgun (WGS) entry which is preliminary data.</text>
</comment>
<name>A0A4Q2V563_FUSOX</name>
<proteinExistence type="predicted"/>
<accession>A0A4Q2V563</accession>
<evidence type="ECO:0000313" key="1">
    <source>
        <dbReference type="EMBL" id="RYC82191.1"/>
    </source>
</evidence>
<evidence type="ECO:0000313" key="2">
    <source>
        <dbReference type="Proteomes" id="UP000290540"/>
    </source>
</evidence>
<dbReference type="AlphaFoldDB" id="A0A4Q2V563"/>
<organism evidence="1 2">
    <name type="scientific">Fusarium oxysporum f. sp. narcissi</name>
    <dbReference type="NCBI Taxonomy" id="451672"/>
    <lineage>
        <taxon>Eukaryota</taxon>
        <taxon>Fungi</taxon>
        <taxon>Dikarya</taxon>
        <taxon>Ascomycota</taxon>
        <taxon>Pezizomycotina</taxon>
        <taxon>Sordariomycetes</taxon>
        <taxon>Hypocreomycetidae</taxon>
        <taxon>Hypocreales</taxon>
        <taxon>Nectriaceae</taxon>
        <taxon>Fusarium</taxon>
        <taxon>Fusarium oxysporum species complex</taxon>
    </lineage>
</organism>